<feature type="transmembrane region" description="Helical" evidence="8">
    <location>
        <begin position="447"/>
        <end position="471"/>
    </location>
</feature>
<dbReference type="Pfam" id="PF07648">
    <property type="entry name" value="Kazal_2"/>
    <property type="match status" value="1"/>
</dbReference>
<dbReference type="Proteomes" id="UP000515154">
    <property type="component" value="Linkage group LG24"/>
</dbReference>
<evidence type="ECO:0000256" key="1">
    <source>
        <dbReference type="ARBA" id="ARBA00004651"/>
    </source>
</evidence>
<comment type="similarity">
    <text evidence="2 8">Belongs to the organo anion transporter (TC 2.A.60) family.</text>
</comment>
<feature type="transmembrane region" description="Helical" evidence="8">
    <location>
        <begin position="585"/>
        <end position="610"/>
    </location>
</feature>
<feature type="region of interest" description="Disordered" evidence="9">
    <location>
        <begin position="1"/>
        <end position="33"/>
    </location>
</feature>
<keyword evidence="4 8" id="KW-0812">Transmembrane</keyword>
<evidence type="ECO:0000256" key="6">
    <source>
        <dbReference type="ARBA" id="ARBA00023136"/>
    </source>
</evidence>
<keyword evidence="3" id="KW-1003">Cell membrane</keyword>
<evidence type="ECO:0000256" key="7">
    <source>
        <dbReference type="ARBA" id="ARBA00023157"/>
    </source>
</evidence>
<keyword evidence="5 8" id="KW-1133">Transmembrane helix</keyword>
<keyword evidence="8" id="KW-0406">Ion transport</keyword>
<dbReference type="InterPro" id="IPR036259">
    <property type="entry name" value="MFS_trans_sf"/>
</dbReference>
<feature type="transmembrane region" description="Helical" evidence="8">
    <location>
        <begin position="130"/>
        <end position="150"/>
    </location>
</feature>
<organism evidence="12 13">
    <name type="scientific">Octopus sinensis</name>
    <name type="common">East Asian common octopus</name>
    <dbReference type="NCBI Taxonomy" id="2607531"/>
    <lineage>
        <taxon>Eukaryota</taxon>
        <taxon>Metazoa</taxon>
        <taxon>Spiralia</taxon>
        <taxon>Lophotrochozoa</taxon>
        <taxon>Mollusca</taxon>
        <taxon>Cephalopoda</taxon>
        <taxon>Coleoidea</taxon>
        <taxon>Octopodiformes</taxon>
        <taxon>Octopoda</taxon>
        <taxon>Incirrata</taxon>
        <taxon>Octopodidae</taxon>
        <taxon>Octopus</taxon>
    </lineage>
</organism>
<keyword evidence="8" id="KW-0813">Transport</keyword>
<keyword evidence="6 8" id="KW-0472">Membrane</keyword>
<feature type="transmembrane region" description="Helical" evidence="8">
    <location>
        <begin position="622"/>
        <end position="645"/>
    </location>
</feature>
<keyword evidence="7" id="KW-1015">Disulfide bond</keyword>
<comment type="subcellular location">
    <subcellularLocation>
        <location evidence="1 8">Cell membrane</location>
        <topology evidence="1 8">Multi-pass membrane protein</topology>
    </subcellularLocation>
</comment>
<dbReference type="InterPro" id="IPR004156">
    <property type="entry name" value="OATP"/>
</dbReference>
<dbReference type="InterPro" id="IPR020846">
    <property type="entry name" value="MFS_dom"/>
</dbReference>
<evidence type="ECO:0000313" key="12">
    <source>
        <dbReference type="Proteomes" id="UP000515154"/>
    </source>
</evidence>
<feature type="compositionally biased region" description="Basic and acidic residues" evidence="9">
    <location>
        <begin position="1"/>
        <end position="20"/>
    </location>
</feature>
<gene>
    <name evidence="13" type="primary">LOC115223939</name>
</gene>
<dbReference type="AlphaFoldDB" id="A0A6P7TGR3"/>
<feature type="transmembrane region" description="Helical" evidence="8">
    <location>
        <begin position="162"/>
        <end position="183"/>
    </location>
</feature>
<proteinExistence type="inferred from homology"/>
<feature type="transmembrane region" description="Helical" evidence="8">
    <location>
        <begin position="91"/>
        <end position="110"/>
    </location>
</feature>
<evidence type="ECO:0000256" key="2">
    <source>
        <dbReference type="ARBA" id="ARBA00009657"/>
    </source>
</evidence>
<evidence type="ECO:0000256" key="8">
    <source>
        <dbReference type="RuleBase" id="RU362056"/>
    </source>
</evidence>
<dbReference type="PANTHER" id="PTHR11388">
    <property type="entry name" value="ORGANIC ANION TRANSPORTER"/>
    <property type="match status" value="1"/>
</dbReference>
<feature type="transmembrane region" description="Helical" evidence="8">
    <location>
        <begin position="483"/>
        <end position="507"/>
    </location>
</feature>
<feature type="transmembrane region" description="Helical" evidence="8">
    <location>
        <begin position="408"/>
        <end position="427"/>
    </location>
</feature>
<feature type="transmembrane region" description="Helical" evidence="8">
    <location>
        <begin position="241"/>
        <end position="258"/>
    </location>
</feature>
<feature type="transmembrane region" description="Helical" evidence="8">
    <location>
        <begin position="279"/>
        <end position="303"/>
    </location>
</feature>
<evidence type="ECO:0000256" key="9">
    <source>
        <dbReference type="SAM" id="MobiDB-lite"/>
    </source>
</evidence>
<dbReference type="Pfam" id="PF03137">
    <property type="entry name" value="OATP"/>
    <property type="match status" value="1"/>
</dbReference>
<evidence type="ECO:0000259" key="10">
    <source>
        <dbReference type="PROSITE" id="PS50850"/>
    </source>
</evidence>
<evidence type="ECO:0000256" key="5">
    <source>
        <dbReference type="ARBA" id="ARBA00022989"/>
    </source>
</evidence>
<dbReference type="GO" id="GO:0006811">
    <property type="term" value="P:monoatomic ion transport"/>
    <property type="evidence" value="ECO:0007669"/>
    <property type="project" value="UniProtKB-KW"/>
</dbReference>
<dbReference type="GO" id="GO:0016323">
    <property type="term" value="C:basolateral plasma membrane"/>
    <property type="evidence" value="ECO:0007669"/>
    <property type="project" value="TreeGrafter"/>
</dbReference>
<dbReference type="NCBIfam" id="TIGR00805">
    <property type="entry name" value="oat"/>
    <property type="match status" value="1"/>
</dbReference>
<dbReference type="PROSITE" id="PS50850">
    <property type="entry name" value="MFS"/>
    <property type="match status" value="1"/>
</dbReference>
<feature type="domain" description="Kazal-like" evidence="11">
    <location>
        <begin position="521"/>
        <end position="566"/>
    </location>
</feature>
<name>A0A6P7TGR3_9MOLL</name>
<feature type="transmembrane region" description="Helical" evidence="8">
    <location>
        <begin position="674"/>
        <end position="695"/>
    </location>
</feature>
<reference evidence="13" key="1">
    <citation type="submission" date="2025-08" db="UniProtKB">
        <authorList>
            <consortium name="RefSeq"/>
        </authorList>
    </citation>
    <scope>IDENTIFICATION</scope>
</reference>
<dbReference type="PROSITE" id="PS51465">
    <property type="entry name" value="KAZAL_2"/>
    <property type="match status" value="1"/>
</dbReference>
<dbReference type="PANTHER" id="PTHR11388:SF100">
    <property type="entry name" value="SOLUTE CARRIER ORGANIC ANION TRANSPORTER FAMILY MEMBER 4A1"/>
    <property type="match status" value="1"/>
</dbReference>
<dbReference type="SUPFAM" id="SSF100895">
    <property type="entry name" value="Kazal-type serine protease inhibitors"/>
    <property type="match status" value="1"/>
</dbReference>
<protein>
    <recommendedName>
        <fullName evidence="8">Solute carrier organic anion transporter family member</fullName>
    </recommendedName>
</protein>
<feature type="domain" description="Major facilitator superfamily (MFS) profile" evidence="10">
    <location>
        <begin position="93"/>
        <end position="700"/>
    </location>
</feature>
<keyword evidence="12" id="KW-1185">Reference proteome</keyword>
<evidence type="ECO:0000313" key="13">
    <source>
        <dbReference type="RefSeq" id="XP_029650543.1"/>
    </source>
</evidence>
<evidence type="ECO:0000259" key="11">
    <source>
        <dbReference type="PROSITE" id="PS51465"/>
    </source>
</evidence>
<accession>A0A6P7TGR3</accession>
<dbReference type="KEGG" id="osn:115223939"/>
<dbReference type="GO" id="GO:0043252">
    <property type="term" value="P:sodium-independent organic anion transport"/>
    <property type="evidence" value="ECO:0007669"/>
    <property type="project" value="TreeGrafter"/>
</dbReference>
<dbReference type="Gene3D" id="1.20.1250.20">
    <property type="entry name" value="MFS general substrate transporter like domains"/>
    <property type="match status" value="1"/>
</dbReference>
<dbReference type="SUPFAM" id="SSF103473">
    <property type="entry name" value="MFS general substrate transporter"/>
    <property type="match status" value="1"/>
</dbReference>
<dbReference type="InterPro" id="IPR002350">
    <property type="entry name" value="Kazal_dom"/>
</dbReference>
<dbReference type="RefSeq" id="XP_029650543.1">
    <property type="nucleotide sequence ID" value="XM_029794683.2"/>
</dbReference>
<dbReference type="GO" id="GO:0015347">
    <property type="term" value="F:sodium-independent organic anion transmembrane transporter activity"/>
    <property type="evidence" value="ECO:0007669"/>
    <property type="project" value="TreeGrafter"/>
</dbReference>
<evidence type="ECO:0000256" key="3">
    <source>
        <dbReference type="ARBA" id="ARBA00022475"/>
    </source>
</evidence>
<dbReference type="CDD" id="cd17336">
    <property type="entry name" value="MFS_SLCO_OATP"/>
    <property type="match status" value="1"/>
</dbReference>
<dbReference type="InterPro" id="IPR036058">
    <property type="entry name" value="Kazal_dom_sf"/>
</dbReference>
<feature type="transmembrane region" description="Helical" evidence="8">
    <location>
        <begin position="323"/>
        <end position="347"/>
    </location>
</feature>
<sequence length="703" mass="77791">MESNLHENGLKRQDHEEVKLHNMKPVDSNLNDNNSEKIYERDNLFADAHHEQEQQQTLMNTDMKSMEADDDTNGENTCCFIWKYITFNRGLNIATFTILGALTNFMTYSVPSYISSQVSSLEKQFGLSSAEFGFINSANDIGFLLVVLLASHFGRDAHIPKLFSVLTLFVGVTVGCMSLTYLLRPISYLELLENSASLNGTIGNNSVNVTAATANIYLCSDGKSRIVEEANCASNQVKSHSAYFLFVFFMIALGICKGPRSSLFPTYIDNNVPEKHHSAIFIGLMIAFLILGNAFIFVLGGIISRIPADLDGKGMTPSDPNWIGAWWIGFLFIAAITILFGFPLMFYPREIPKQKQPKSRPGNLDSAVLRLVKETTENHKTEETGKTSFIEKLKDLPSSLKGLLTNPIYVLLLVGDCILVFCFGGLRSFLQKYLEHQFFLPVWESNYILAIVGLLGSLVGIMLGCIIITRLRLEKRGMISMKLIAYGICIVLEIVASCLSCEAPLIINNPMNNISLNSNMSALVDDCNCDIRQYFPVCGSDQQNYFSPCHAGCMEGNNLKFTNCKGIPGMSATAGLCPIDCGAKYLFIVLTTIIGIVGMASVPPGYLLVVRTPSEKDKALGIGFYSMILSAGGFLPAPVVFGRAIDLVCILWDMKCNERGACKLYDLDSLRGVIFFPMIFGRFISFLAFILVFYLHNGKQKKT</sequence>
<evidence type="ECO:0000256" key="4">
    <source>
        <dbReference type="ARBA" id="ARBA00022692"/>
    </source>
</evidence>